<dbReference type="EC" id="4.2.1.42" evidence="4"/>
<name>A0A2X2WAU4_CLOCO</name>
<dbReference type="InterPro" id="IPR052172">
    <property type="entry name" value="UxaA_altronate/galactarate_dh"/>
</dbReference>
<evidence type="ECO:0000256" key="2">
    <source>
        <dbReference type="ARBA" id="ARBA00023239"/>
    </source>
</evidence>
<evidence type="ECO:0000256" key="1">
    <source>
        <dbReference type="ARBA" id="ARBA00010986"/>
    </source>
</evidence>
<dbReference type="Pfam" id="PF20629">
    <property type="entry name" value="GD_AH_C"/>
    <property type="match status" value="1"/>
</dbReference>
<sequence length="500" mass="55309">MEDKRDWIKIKERDTVAVALKELKKGSIKIVDNRELKLLEDIPFGHKFAIKNIKENENIIKYGEPIGHAVRDIEVGSHVHTHNLKTNLDDIISYEYNKINSDFIKEDIEKAPCFEGYIRENGKVGVRNDIWIVPTVGCINMTAKNIAKLAKNKYGNLVDDIVPIIHDKGCSQLGNDLESTQKILAGIINNPNAGGVLVLSLGCENNSLEVFKPYLGEINEKRVKFLVIQEIEDEYEKAMELIGELVDYVSGFKRESVGIDKLTVGFKCGGSDAFSGITANVLCGIVNDEIVSYNGATIITEVPEMFGAEKILMARAINERVFNDIVDLINGYKNYFKKYNQTIYENPSPGNKKGGISTLEDKSLGCIQKGGTSPVVGVLDFGDSITDSGFYLLNGPGNDQISSTNLIASGATIIVFTTGRGNPFGTPVPTIKVASNSSLYNHKKHWIDFNAGEILEEMTFEEAKNKFMKELIDIASGIVKTKNEEYGFKDISIFKDGVIL</sequence>
<dbReference type="PANTHER" id="PTHR30536">
    <property type="entry name" value="ALTRONATE/GALACTARATE DEHYDRATASE"/>
    <property type="match status" value="1"/>
</dbReference>
<dbReference type="GO" id="GO:0016787">
    <property type="term" value="F:hydrolase activity"/>
    <property type="evidence" value="ECO:0007669"/>
    <property type="project" value="UniProtKB-KW"/>
</dbReference>
<keyword evidence="4" id="KW-0378">Hydrolase</keyword>
<organism evidence="4 5">
    <name type="scientific">Clostridium cochlearium</name>
    <dbReference type="NCBI Taxonomy" id="1494"/>
    <lineage>
        <taxon>Bacteria</taxon>
        <taxon>Bacillati</taxon>
        <taxon>Bacillota</taxon>
        <taxon>Clostridia</taxon>
        <taxon>Eubacteriales</taxon>
        <taxon>Clostridiaceae</taxon>
        <taxon>Clostridium</taxon>
    </lineage>
</organism>
<dbReference type="SMART" id="SM00858">
    <property type="entry name" value="SAF"/>
    <property type="match status" value="1"/>
</dbReference>
<protein>
    <submittedName>
        <fullName evidence="4">Altronate hydrolase UxaA</fullName>
        <ecNumber evidence="4">4.2.1.42</ecNumber>
        <ecNumber evidence="4">4.2.1.7</ecNumber>
    </submittedName>
</protein>
<dbReference type="InterPro" id="IPR048332">
    <property type="entry name" value="GD_AH_C"/>
</dbReference>
<dbReference type="GO" id="GO:0008789">
    <property type="term" value="F:altronate dehydratase activity"/>
    <property type="evidence" value="ECO:0007669"/>
    <property type="project" value="UniProtKB-EC"/>
</dbReference>
<dbReference type="InterPro" id="IPR013974">
    <property type="entry name" value="SAF"/>
</dbReference>
<comment type="similarity">
    <text evidence="1">Belongs to the UxaA family.</text>
</comment>
<dbReference type="GO" id="GO:0019698">
    <property type="term" value="P:D-galacturonate catabolic process"/>
    <property type="evidence" value="ECO:0007669"/>
    <property type="project" value="TreeGrafter"/>
</dbReference>
<accession>A0A2X2WAU4</accession>
<dbReference type="AlphaFoldDB" id="A0A2X2WAU4"/>
<keyword evidence="2 4" id="KW-0456">Lyase</keyword>
<dbReference type="Proteomes" id="UP000250223">
    <property type="component" value="Unassembled WGS sequence"/>
</dbReference>
<dbReference type="GO" id="GO:0008867">
    <property type="term" value="F:galactarate dehydratase activity"/>
    <property type="evidence" value="ECO:0007669"/>
    <property type="project" value="UniProtKB-EC"/>
</dbReference>
<proteinExistence type="inferred from homology"/>
<reference evidence="4 5" key="1">
    <citation type="submission" date="2018-06" db="EMBL/GenBank/DDBJ databases">
        <authorList>
            <consortium name="Pathogen Informatics"/>
            <person name="Doyle S."/>
        </authorList>
    </citation>
    <scope>NUCLEOTIDE SEQUENCE [LARGE SCALE GENOMIC DNA]</scope>
    <source>
        <strain evidence="4 5">NCTC13028</strain>
    </source>
</reference>
<dbReference type="RefSeq" id="WP_111921062.1">
    <property type="nucleotide sequence ID" value="NZ_JAHLNT010000008.1"/>
</dbReference>
<evidence type="ECO:0000313" key="5">
    <source>
        <dbReference type="Proteomes" id="UP000250223"/>
    </source>
</evidence>
<dbReference type="CDD" id="cd11613">
    <property type="entry name" value="SAF_AH_GD"/>
    <property type="match status" value="1"/>
</dbReference>
<gene>
    <name evidence="4" type="primary">uxaA</name>
    <name evidence="4" type="ORF">NCTC13028_00184</name>
</gene>
<evidence type="ECO:0000259" key="3">
    <source>
        <dbReference type="SMART" id="SM00858"/>
    </source>
</evidence>
<dbReference type="PANTHER" id="PTHR30536:SF5">
    <property type="entry name" value="ALTRONATE DEHYDRATASE"/>
    <property type="match status" value="1"/>
</dbReference>
<dbReference type="EMBL" id="UAWC01000001">
    <property type="protein sequence ID" value="SQB33155.1"/>
    <property type="molecule type" value="Genomic_DNA"/>
</dbReference>
<dbReference type="Pfam" id="PF04295">
    <property type="entry name" value="GD_AH_second"/>
    <property type="match status" value="1"/>
</dbReference>
<evidence type="ECO:0000313" key="4">
    <source>
        <dbReference type="EMBL" id="SQB33155.1"/>
    </source>
</evidence>
<dbReference type="Gene3D" id="2.30.130.110">
    <property type="match status" value="1"/>
</dbReference>
<dbReference type="EC" id="4.2.1.7" evidence="4"/>
<dbReference type="Pfam" id="PF08666">
    <property type="entry name" value="SAF"/>
    <property type="match status" value="1"/>
</dbReference>
<dbReference type="InterPro" id="IPR044144">
    <property type="entry name" value="SAF_UxaA/GarD"/>
</dbReference>
<dbReference type="InterPro" id="IPR007392">
    <property type="entry name" value="GD_AH_second"/>
</dbReference>
<feature type="domain" description="SAF" evidence="3">
    <location>
        <begin position="14"/>
        <end position="85"/>
    </location>
</feature>